<name>A0A218MLR0_9VIRU</name>
<accession>A0A218MLR0</accession>
<organism evidence="1">
    <name type="scientific">uncultured virus</name>
    <dbReference type="NCBI Taxonomy" id="340016"/>
    <lineage>
        <taxon>Viruses</taxon>
        <taxon>environmental samples</taxon>
    </lineage>
</organism>
<protein>
    <submittedName>
        <fullName evidence="1">Uncharacterized protein</fullName>
    </submittedName>
</protein>
<reference evidence="1" key="2">
    <citation type="journal article" date="2017" name="Nat. Commun.">
        <title>Single-virus genomics reveals hidden cosmopolitan and abundant viruses.</title>
        <authorList>
            <person name="Martinez-Hernandez F."/>
            <person name="Fornas O."/>
            <person name="Lluesma Gomez M."/>
            <person name="Bolduc B."/>
            <person name="de la Cruz Pena M.J."/>
            <person name="Martinez J.M."/>
            <person name="Anton J."/>
            <person name="Gasol J.M."/>
            <person name="Rosselli R."/>
            <person name="Rodriguez-Valera F."/>
            <person name="Sullivan M.B."/>
            <person name="Acinas S.G."/>
            <person name="Martinez-Garcia M."/>
        </authorList>
    </citation>
    <scope>NUCLEOTIDE SEQUENCE</scope>
</reference>
<sequence length="73" mass="8392">MRDMFIEALQKKYEAEIAVAKATISVYMDKSVGIGEHPQFVHEIDKQLEAISTAEEKLETLHKHYPTDDDIPF</sequence>
<proteinExistence type="predicted"/>
<dbReference type="EMBL" id="KY052823">
    <property type="protein sequence ID" value="ASF00232.1"/>
    <property type="molecule type" value="Genomic_DNA"/>
</dbReference>
<reference evidence="1" key="1">
    <citation type="submission" date="2016-10" db="EMBL/GenBank/DDBJ databases">
        <authorList>
            <person name="Varghese N."/>
        </authorList>
    </citation>
    <scope>NUCLEOTIDE SEQUENCE</scope>
</reference>
<evidence type="ECO:0000313" key="1">
    <source>
        <dbReference type="EMBL" id="ASF00232.1"/>
    </source>
</evidence>